<feature type="region of interest" description="Disordered" evidence="7">
    <location>
        <begin position="334"/>
        <end position="359"/>
    </location>
</feature>
<dbReference type="Pfam" id="PF04616">
    <property type="entry name" value="Glyco_hydro_43"/>
    <property type="match status" value="1"/>
</dbReference>
<feature type="signal peptide" evidence="8">
    <location>
        <begin position="1"/>
        <end position="25"/>
    </location>
</feature>
<evidence type="ECO:0000256" key="3">
    <source>
        <dbReference type="ARBA" id="ARBA00023295"/>
    </source>
</evidence>
<comment type="caution">
    <text evidence="9">The sequence shown here is derived from an EMBL/GenBank/DDBJ whole genome shotgun (WGS) entry which is preliminary data.</text>
</comment>
<evidence type="ECO:0000313" key="10">
    <source>
        <dbReference type="Proteomes" id="UP000708208"/>
    </source>
</evidence>
<dbReference type="GO" id="GO:0005975">
    <property type="term" value="P:carbohydrate metabolic process"/>
    <property type="evidence" value="ECO:0007669"/>
    <property type="project" value="InterPro"/>
</dbReference>
<reference evidence="9" key="1">
    <citation type="submission" date="2021-06" db="EMBL/GenBank/DDBJ databases">
        <authorList>
            <person name="Hodson N. C."/>
            <person name="Mongue J. A."/>
            <person name="Jaron S. K."/>
        </authorList>
    </citation>
    <scope>NUCLEOTIDE SEQUENCE</scope>
</reference>
<protein>
    <submittedName>
        <fullName evidence="9">Uncharacterized protein</fullName>
    </submittedName>
</protein>
<dbReference type="InterPro" id="IPR006710">
    <property type="entry name" value="Glyco_hydro_43"/>
</dbReference>
<proteinExistence type="inferred from homology"/>
<name>A0A8J2JDA7_9HEXA</name>
<dbReference type="PANTHER" id="PTHR43817:SF1">
    <property type="entry name" value="HYDROLASE, FAMILY 43, PUTATIVE (AFU_ORTHOLOGUE AFUA_3G01660)-RELATED"/>
    <property type="match status" value="1"/>
</dbReference>
<organism evidence="9 10">
    <name type="scientific">Allacma fusca</name>
    <dbReference type="NCBI Taxonomy" id="39272"/>
    <lineage>
        <taxon>Eukaryota</taxon>
        <taxon>Metazoa</taxon>
        <taxon>Ecdysozoa</taxon>
        <taxon>Arthropoda</taxon>
        <taxon>Hexapoda</taxon>
        <taxon>Collembola</taxon>
        <taxon>Symphypleona</taxon>
        <taxon>Sminthuridae</taxon>
        <taxon>Allacma</taxon>
    </lineage>
</organism>
<feature type="site" description="Important for catalytic activity, responsible for pKa modulation of the active site Glu and correct orientation of both the proton donor and substrate" evidence="5">
    <location>
        <position position="155"/>
    </location>
</feature>
<evidence type="ECO:0000256" key="5">
    <source>
        <dbReference type="PIRSR" id="PIRSR606710-2"/>
    </source>
</evidence>
<dbReference type="PANTHER" id="PTHR43817">
    <property type="entry name" value="GLYCOSYL HYDROLASE"/>
    <property type="match status" value="1"/>
</dbReference>
<keyword evidence="2 6" id="KW-0378">Hydrolase</keyword>
<comment type="similarity">
    <text evidence="6">Belongs to the glycosyl hydrolase 43 family.</text>
</comment>
<keyword evidence="10" id="KW-1185">Reference proteome</keyword>
<dbReference type="GO" id="GO:0004553">
    <property type="term" value="F:hydrolase activity, hydrolyzing O-glycosyl compounds"/>
    <property type="evidence" value="ECO:0007669"/>
    <property type="project" value="InterPro"/>
</dbReference>
<dbReference type="Proteomes" id="UP000708208">
    <property type="component" value="Unassembled WGS sequence"/>
</dbReference>
<sequence>MERQITKLLLTLISIISINLIVAEALPNANATFYNPVVDYYSPDPYVTKYNGSYWLVLSDNDVLTVHNSSKLYDYRNATTSVAYQVGPGFDRGSVWAPEIHNIKGDWYIYFAMSGNGSSHRMYVIKAENSSNPLGKWSSPVRMYLDAVNDAWAIDATVLQYGNGKNYLIWSAWPREDPVYPSNGSIYIAELETPFKIKGERILLREPHEAWEAGDVDGVKIALVNEGPQVLQHDNRTFVFFSANGAWLPDYCLGMMGIDNLKDPLVPSNWWNKIDGPVFWRNDEQSVYTTGHCSLTTSPDDTETWLVYHATDRILPPGELQTIRKTRAQKISWDSNGNPVFPRPVGLSTPIPVPSGQKL</sequence>
<evidence type="ECO:0000256" key="4">
    <source>
        <dbReference type="PIRSR" id="PIRSR606710-1"/>
    </source>
</evidence>
<evidence type="ECO:0000256" key="6">
    <source>
        <dbReference type="RuleBase" id="RU361187"/>
    </source>
</evidence>
<keyword evidence="3 6" id="KW-0326">Glycosidase</keyword>
<feature type="active site" description="Proton acceptor" evidence="4">
    <location>
        <position position="44"/>
    </location>
</feature>
<accession>A0A8J2JDA7</accession>
<dbReference type="CDD" id="cd18820">
    <property type="entry name" value="GH43_LbAraf43-like"/>
    <property type="match status" value="1"/>
</dbReference>
<dbReference type="AlphaFoldDB" id="A0A8J2JDA7"/>
<feature type="active site" description="Proton donor" evidence="4">
    <location>
        <position position="226"/>
    </location>
</feature>
<feature type="chain" id="PRO_5035231817" evidence="8">
    <location>
        <begin position="26"/>
        <end position="359"/>
    </location>
</feature>
<evidence type="ECO:0000256" key="7">
    <source>
        <dbReference type="SAM" id="MobiDB-lite"/>
    </source>
</evidence>
<dbReference type="OrthoDB" id="272289at2759"/>
<dbReference type="EMBL" id="CAJVCH010040449">
    <property type="protein sequence ID" value="CAG7716692.1"/>
    <property type="molecule type" value="Genomic_DNA"/>
</dbReference>
<evidence type="ECO:0000256" key="2">
    <source>
        <dbReference type="ARBA" id="ARBA00022801"/>
    </source>
</evidence>
<evidence type="ECO:0000256" key="1">
    <source>
        <dbReference type="ARBA" id="ARBA00022729"/>
    </source>
</evidence>
<evidence type="ECO:0000313" key="9">
    <source>
        <dbReference type="EMBL" id="CAG7716692.1"/>
    </source>
</evidence>
<evidence type="ECO:0000256" key="8">
    <source>
        <dbReference type="SAM" id="SignalP"/>
    </source>
</evidence>
<keyword evidence="1 8" id="KW-0732">Signal</keyword>
<gene>
    <name evidence="9" type="ORF">AFUS01_LOCUS6187</name>
</gene>